<keyword evidence="5 6" id="KW-0472">Membrane</keyword>
<accession>A0A1A7QYY9</accession>
<feature type="transmembrane region" description="Helical" evidence="6">
    <location>
        <begin position="68"/>
        <end position="89"/>
    </location>
</feature>
<dbReference type="NCBIfam" id="TIGR03954">
    <property type="entry name" value="integ_memb_HG"/>
    <property type="match status" value="1"/>
</dbReference>
<evidence type="ECO:0000256" key="2">
    <source>
        <dbReference type="ARBA" id="ARBA00022475"/>
    </source>
</evidence>
<keyword evidence="2" id="KW-1003">Cell membrane</keyword>
<dbReference type="GO" id="GO:0005886">
    <property type="term" value="C:plasma membrane"/>
    <property type="evidence" value="ECO:0007669"/>
    <property type="project" value="UniProtKB-SubCell"/>
</dbReference>
<evidence type="ECO:0000256" key="6">
    <source>
        <dbReference type="SAM" id="Phobius"/>
    </source>
</evidence>
<comment type="subcellular location">
    <subcellularLocation>
        <location evidence="1">Cell membrane</location>
        <topology evidence="1">Multi-pass membrane protein</topology>
    </subcellularLocation>
</comment>
<keyword evidence="3 6" id="KW-0812">Transmembrane</keyword>
<feature type="transmembrane region" description="Helical" evidence="6">
    <location>
        <begin position="6"/>
        <end position="28"/>
    </location>
</feature>
<keyword evidence="9" id="KW-1185">Reference proteome</keyword>
<dbReference type="PANTHER" id="PTHR40077">
    <property type="entry name" value="MEMBRANE PROTEIN-RELATED"/>
    <property type="match status" value="1"/>
</dbReference>
<evidence type="ECO:0000259" key="7">
    <source>
        <dbReference type="Pfam" id="PF12823"/>
    </source>
</evidence>
<reference evidence="8 9" key="1">
    <citation type="submission" date="2018-06" db="EMBL/GenBank/DDBJ databases">
        <title>Genomic Encyclopedia of Archaeal and Bacterial Type Strains, Phase II (KMG-II): from individual species to whole genera.</title>
        <authorList>
            <person name="Goeker M."/>
        </authorList>
    </citation>
    <scope>NUCLEOTIDE SEQUENCE [LARGE SCALE GENOMIC DNA]</scope>
    <source>
        <strain evidence="8 9">DSM 12408</strain>
    </source>
</reference>
<dbReference type="OrthoDB" id="1121311at2"/>
<dbReference type="RefSeq" id="WP_066435949.1">
    <property type="nucleotide sequence ID" value="NZ_LZRN01000030.1"/>
</dbReference>
<gene>
    <name evidence="8" type="ORF">LX77_01014</name>
</gene>
<evidence type="ECO:0000256" key="5">
    <source>
        <dbReference type="ARBA" id="ARBA00023136"/>
    </source>
</evidence>
<dbReference type="AlphaFoldDB" id="A0A1A7QYY9"/>
<evidence type="ECO:0000313" key="9">
    <source>
        <dbReference type="Proteomes" id="UP000248987"/>
    </source>
</evidence>
<evidence type="ECO:0000256" key="3">
    <source>
        <dbReference type="ARBA" id="ARBA00022692"/>
    </source>
</evidence>
<proteinExistence type="predicted"/>
<protein>
    <submittedName>
        <fullName evidence="8">Integral membrane protein</fullName>
    </submittedName>
</protein>
<dbReference type="Proteomes" id="UP000248987">
    <property type="component" value="Unassembled WGS sequence"/>
</dbReference>
<dbReference type="PANTHER" id="PTHR40077:SF1">
    <property type="entry name" value="MEMBRANE PROTEIN"/>
    <property type="match status" value="1"/>
</dbReference>
<organism evidence="8 9">
    <name type="scientific">Gelidibacter algens</name>
    <dbReference type="NCBI Taxonomy" id="49280"/>
    <lineage>
        <taxon>Bacteria</taxon>
        <taxon>Pseudomonadati</taxon>
        <taxon>Bacteroidota</taxon>
        <taxon>Flavobacteriia</taxon>
        <taxon>Flavobacteriales</taxon>
        <taxon>Flavobacteriaceae</taxon>
        <taxon>Gelidibacter</taxon>
    </lineage>
</organism>
<sequence>MFTLLKSFKIVAILEGISYLVLFGNMLLVKPFNPEIYKTLLYPIGMTHGLLFIAYIILALLVGSKLKWSFKTLGIVMLASLIPFATFYIERKYLNRTI</sequence>
<feature type="transmembrane region" description="Helical" evidence="6">
    <location>
        <begin position="40"/>
        <end position="62"/>
    </location>
</feature>
<feature type="domain" description="DUF3817" evidence="7">
    <location>
        <begin position="5"/>
        <end position="93"/>
    </location>
</feature>
<dbReference type="InterPro" id="IPR023845">
    <property type="entry name" value="DUF3817_TM"/>
</dbReference>
<comment type="caution">
    <text evidence="8">The sequence shown here is derived from an EMBL/GenBank/DDBJ whole genome shotgun (WGS) entry which is preliminary data.</text>
</comment>
<name>A0A1A7QYY9_9FLAO</name>
<dbReference type="STRING" id="49280.A9996_13380"/>
<dbReference type="Pfam" id="PF12823">
    <property type="entry name" value="DUF3817"/>
    <property type="match status" value="1"/>
</dbReference>
<evidence type="ECO:0000313" key="8">
    <source>
        <dbReference type="EMBL" id="RAJ26759.1"/>
    </source>
</evidence>
<evidence type="ECO:0000256" key="4">
    <source>
        <dbReference type="ARBA" id="ARBA00022989"/>
    </source>
</evidence>
<evidence type="ECO:0000256" key="1">
    <source>
        <dbReference type="ARBA" id="ARBA00004651"/>
    </source>
</evidence>
<keyword evidence="4 6" id="KW-1133">Transmembrane helix</keyword>
<dbReference type="EMBL" id="QLLQ01000002">
    <property type="protein sequence ID" value="RAJ26759.1"/>
    <property type="molecule type" value="Genomic_DNA"/>
</dbReference>